<organism evidence="5 6">
    <name type="scientific">Penicillium hetheringtonii</name>
    <dbReference type="NCBI Taxonomy" id="911720"/>
    <lineage>
        <taxon>Eukaryota</taxon>
        <taxon>Fungi</taxon>
        <taxon>Dikarya</taxon>
        <taxon>Ascomycota</taxon>
        <taxon>Pezizomycotina</taxon>
        <taxon>Eurotiomycetes</taxon>
        <taxon>Eurotiomycetidae</taxon>
        <taxon>Eurotiales</taxon>
        <taxon>Aspergillaceae</taxon>
        <taxon>Penicillium</taxon>
    </lineage>
</organism>
<dbReference type="SMART" id="SM00248">
    <property type="entry name" value="ANK"/>
    <property type="match status" value="8"/>
</dbReference>
<name>A0AAD6E4T6_9EURO</name>
<dbReference type="PROSITE" id="PS50181">
    <property type="entry name" value="FBOX"/>
    <property type="match status" value="1"/>
</dbReference>
<dbReference type="InterPro" id="IPR001810">
    <property type="entry name" value="F-box_dom"/>
</dbReference>
<dbReference type="PROSITE" id="PS50088">
    <property type="entry name" value="ANK_REPEAT"/>
    <property type="match status" value="3"/>
</dbReference>
<feature type="repeat" description="ANK" evidence="3">
    <location>
        <begin position="49"/>
        <end position="81"/>
    </location>
</feature>
<dbReference type="InterPro" id="IPR002110">
    <property type="entry name" value="Ankyrin_rpt"/>
</dbReference>
<keyword evidence="6" id="KW-1185">Reference proteome</keyword>
<dbReference type="InterPro" id="IPR036770">
    <property type="entry name" value="Ankyrin_rpt-contain_sf"/>
</dbReference>
<dbReference type="PRINTS" id="PR01415">
    <property type="entry name" value="ANKYRIN"/>
</dbReference>
<dbReference type="Gene3D" id="1.25.40.20">
    <property type="entry name" value="Ankyrin repeat-containing domain"/>
    <property type="match status" value="2"/>
</dbReference>
<feature type="repeat" description="ANK" evidence="3">
    <location>
        <begin position="135"/>
        <end position="160"/>
    </location>
</feature>
<evidence type="ECO:0000313" key="5">
    <source>
        <dbReference type="EMBL" id="KAJ5600694.1"/>
    </source>
</evidence>
<keyword evidence="2 3" id="KW-0040">ANK repeat</keyword>
<evidence type="ECO:0000256" key="3">
    <source>
        <dbReference type="PROSITE-ProRule" id="PRU00023"/>
    </source>
</evidence>
<keyword evidence="1" id="KW-0677">Repeat</keyword>
<dbReference type="SUPFAM" id="SSF48403">
    <property type="entry name" value="Ankyrin repeat"/>
    <property type="match status" value="2"/>
</dbReference>
<accession>A0AAD6E4T6</accession>
<protein>
    <recommendedName>
        <fullName evidence="4">F-box domain-containing protein</fullName>
    </recommendedName>
</protein>
<evidence type="ECO:0000256" key="2">
    <source>
        <dbReference type="ARBA" id="ARBA00023043"/>
    </source>
</evidence>
<dbReference type="AlphaFoldDB" id="A0AAD6E4T6"/>
<feature type="domain" description="F-box" evidence="4">
    <location>
        <begin position="1"/>
        <end position="46"/>
    </location>
</feature>
<reference evidence="5 6" key="1">
    <citation type="journal article" date="2023" name="IMA Fungus">
        <title>Comparative genomic study of the Penicillium genus elucidates a diverse pangenome and 15 lateral gene transfer events.</title>
        <authorList>
            <person name="Petersen C."/>
            <person name="Sorensen T."/>
            <person name="Nielsen M.R."/>
            <person name="Sondergaard T.E."/>
            <person name="Sorensen J.L."/>
            <person name="Fitzpatrick D.A."/>
            <person name="Frisvad J.C."/>
            <person name="Nielsen K.L."/>
        </authorList>
    </citation>
    <scope>NUCLEOTIDE SEQUENCE [LARGE SCALE GENOMIC DNA]</scope>
    <source>
        <strain evidence="5 6">IBT 29057</strain>
    </source>
</reference>
<comment type="caution">
    <text evidence="5">The sequence shown here is derived from an EMBL/GenBank/DDBJ whole genome shotgun (WGS) entry which is preliminary data.</text>
</comment>
<evidence type="ECO:0000256" key="1">
    <source>
        <dbReference type="ARBA" id="ARBA00022737"/>
    </source>
</evidence>
<evidence type="ECO:0000259" key="4">
    <source>
        <dbReference type="PROSITE" id="PS50181"/>
    </source>
</evidence>
<evidence type="ECO:0000313" key="6">
    <source>
        <dbReference type="Proteomes" id="UP001216150"/>
    </source>
</evidence>
<gene>
    <name evidence="5" type="ORF">N7450_001761</name>
</gene>
<dbReference type="PROSITE" id="PS50297">
    <property type="entry name" value="ANK_REP_REGION"/>
    <property type="match status" value="3"/>
</dbReference>
<dbReference type="Proteomes" id="UP001216150">
    <property type="component" value="Unassembled WGS sequence"/>
</dbReference>
<dbReference type="Pfam" id="PF00023">
    <property type="entry name" value="Ank"/>
    <property type="match status" value="2"/>
</dbReference>
<dbReference type="Pfam" id="PF12796">
    <property type="entry name" value="Ank_2"/>
    <property type="match status" value="1"/>
</dbReference>
<proteinExistence type="predicted"/>
<dbReference type="PANTHER" id="PTHR24198">
    <property type="entry name" value="ANKYRIN REPEAT AND PROTEIN KINASE DOMAIN-CONTAINING PROTEIN"/>
    <property type="match status" value="1"/>
</dbReference>
<feature type="repeat" description="ANK" evidence="3">
    <location>
        <begin position="102"/>
        <end position="134"/>
    </location>
</feature>
<sequence>MSILSLPSEILMQIAHQLARRDLNALLQAHSSLYRAFNDYLYYCNVHHDGSSALLWAATYGSPKTLRRLLDAGANVRWKPDYWKCSRPCGRQAPYLREPATLREHPISLAAKNGHVEIIQLLLQEGAHINSKDYDGRSPLALAALNGHFALVKMLISSNACQLLCNRDGERSISDAASQGHHEIADYLLRELGRLSIFSRYPKFTIQSEIQRMLSYAAKSGDQSRIKNLVARGADVNFQFQFASSTPLCSAVACAPSPVDVVKLFLDLGADPNIRATPSTRRRLCGRHPKKCTLPLHRAMNRDESYLLIKLLLESGANAKAAGWALFLAVQHKKPAEFRLLVEHGANLYARGVTKSLFKYALESPCEEIRNIILERGITPDTPDPNNYRGRRRQRVRH</sequence>
<dbReference type="PANTHER" id="PTHR24198:SF165">
    <property type="entry name" value="ANKYRIN REPEAT-CONTAINING PROTEIN-RELATED"/>
    <property type="match status" value="1"/>
</dbReference>
<dbReference type="EMBL" id="JAQJAC010000001">
    <property type="protein sequence ID" value="KAJ5600694.1"/>
    <property type="molecule type" value="Genomic_DNA"/>
</dbReference>